<sequence length="187" mass="21269">MSLNHFILKQDERIADAIRPRDVSSVIQPEWLAGEGLRQLVEMNLQFPIMESKNVVYVDMIENPVLFVSDPFKVLLEKVSPQSLFRPAGMIDQRRMRQATYWLALPPRVDCLSIHSEFHPTGTIKRLIIDADKVGNRPILQIAGLREKVIVINLALAEGILRRGFTGIKLVKVEKASEMERLSMPLS</sequence>
<reference evidence="1" key="1">
    <citation type="submission" date="2022-01" db="EMBL/GenBank/DDBJ databases">
        <authorList>
            <person name="Criscuolo A."/>
        </authorList>
    </citation>
    <scope>NUCLEOTIDE SEQUENCE</scope>
    <source>
        <strain evidence="1">CIP111893</strain>
    </source>
</reference>
<proteinExistence type="predicted"/>
<evidence type="ECO:0000313" key="1">
    <source>
        <dbReference type="EMBL" id="CAH1202472.1"/>
    </source>
</evidence>
<protein>
    <submittedName>
        <fullName evidence="1">Uncharacterized protein</fullName>
    </submittedName>
</protein>
<keyword evidence="2" id="KW-1185">Reference proteome</keyword>
<organism evidence="1 2">
    <name type="scientific">Paenibacillus plantiphilus</name>
    <dbReference type="NCBI Taxonomy" id="2905650"/>
    <lineage>
        <taxon>Bacteria</taxon>
        <taxon>Bacillati</taxon>
        <taxon>Bacillota</taxon>
        <taxon>Bacilli</taxon>
        <taxon>Bacillales</taxon>
        <taxon>Paenibacillaceae</taxon>
        <taxon>Paenibacillus</taxon>
    </lineage>
</organism>
<gene>
    <name evidence="1" type="ORF">PAECIP111893_01798</name>
</gene>
<dbReference type="RefSeq" id="WP_236340146.1">
    <property type="nucleotide sequence ID" value="NZ_CAKMMF010000008.1"/>
</dbReference>
<dbReference type="EMBL" id="CAKMMF010000008">
    <property type="protein sequence ID" value="CAH1202472.1"/>
    <property type="molecule type" value="Genomic_DNA"/>
</dbReference>
<evidence type="ECO:0000313" key="2">
    <source>
        <dbReference type="Proteomes" id="UP000838686"/>
    </source>
</evidence>
<accession>A0ABM9C4R9</accession>
<name>A0ABM9C4R9_9BACL</name>
<comment type="caution">
    <text evidence="1">The sequence shown here is derived from an EMBL/GenBank/DDBJ whole genome shotgun (WGS) entry which is preliminary data.</text>
</comment>
<dbReference type="Proteomes" id="UP000838686">
    <property type="component" value="Unassembled WGS sequence"/>
</dbReference>